<protein>
    <submittedName>
        <fullName evidence="1 2">Uncharacterized protein</fullName>
    </submittedName>
</protein>
<name>A0A2K2DMH9_BRADI</name>
<sequence>MRSTGTRQRPPPPRTRAYLPKLLQSFLFKMQAPTSIEDDSFQMEGLEVSFLLPIMRTRHPLQLGP</sequence>
<dbReference type="InParanoid" id="A0A2K2DMH9"/>
<dbReference type="Proteomes" id="UP000008810">
    <property type="component" value="Chromosome 1"/>
</dbReference>
<evidence type="ECO:0000313" key="3">
    <source>
        <dbReference type="Proteomes" id="UP000008810"/>
    </source>
</evidence>
<evidence type="ECO:0000313" key="1">
    <source>
        <dbReference type="EMBL" id="PNT75484.1"/>
    </source>
</evidence>
<dbReference type="EnsemblPlants" id="PNT75484">
    <property type="protein sequence ID" value="PNT75484"/>
    <property type="gene ID" value="BRADI_1g33375v3"/>
</dbReference>
<reference evidence="1 2" key="1">
    <citation type="journal article" date="2010" name="Nature">
        <title>Genome sequencing and analysis of the model grass Brachypodium distachyon.</title>
        <authorList>
            <consortium name="International Brachypodium Initiative"/>
        </authorList>
    </citation>
    <scope>NUCLEOTIDE SEQUENCE [LARGE SCALE GENOMIC DNA]</scope>
    <source>
        <strain evidence="1 2">Bd21</strain>
    </source>
</reference>
<gene>
    <name evidence="1" type="ORF">BRADI_1g33375v3</name>
</gene>
<reference evidence="1" key="2">
    <citation type="submission" date="2017-06" db="EMBL/GenBank/DDBJ databases">
        <title>WGS assembly of Brachypodium distachyon.</title>
        <authorList>
            <consortium name="The International Brachypodium Initiative"/>
            <person name="Lucas S."/>
            <person name="Harmon-Smith M."/>
            <person name="Lail K."/>
            <person name="Tice H."/>
            <person name="Grimwood J."/>
            <person name="Bruce D."/>
            <person name="Barry K."/>
            <person name="Shu S."/>
            <person name="Lindquist E."/>
            <person name="Wang M."/>
            <person name="Pitluck S."/>
            <person name="Vogel J.P."/>
            <person name="Garvin D.F."/>
            <person name="Mockler T.C."/>
            <person name="Schmutz J."/>
            <person name="Rokhsar D."/>
            <person name="Bevan M.W."/>
        </authorList>
    </citation>
    <scope>NUCLEOTIDE SEQUENCE</scope>
    <source>
        <strain evidence="1">Bd21</strain>
    </source>
</reference>
<reference evidence="2" key="3">
    <citation type="submission" date="2018-08" db="UniProtKB">
        <authorList>
            <consortium name="EnsemblPlants"/>
        </authorList>
    </citation>
    <scope>IDENTIFICATION</scope>
    <source>
        <strain evidence="2">cv. Bd21</strain>
    </source>
</reference>
<evidence type="ECO:0000313" key="2">
    <source>
        <dbReference type="EnsemblPlants" id="PNT75484"/>
    </source>
</evidence>
<dbReference type="Gramene" id="PNT75484">
    <property type="protein sequence ID" value="PNT75484"/>
    <property type="gene ID" value="BRADI_1g33375v3"/>
</dbReference>
<accession>A0A2K2DMH9</accession>
<keyword evidence="3" id="KW-1185">Reference proteome</keyword>
<dbReference type="AlphaFoldDB" id="A0A2K2DMH9"/>
<dbReference type="EMBL" id="CM000880">
    <property type="protein sequence ID" value="PNT75484.1"/>
    <property type="molecule type" value="Genomic_DNA"/>
</dbReference>
<organism evidence="1">
    <name type="scientific">Brachypodium distachyon</name>
    <name type="common">Purple false brome</name>
    <name type="synonym">Trachynia distachya</name>
    <dbReference type="NCBI Taxonomy" id="15368"/>
    <lineage>
        <taxon>Eukaryota</taxon>
        <taxon>Viridiplantae</taxon>
        <taxon>Streptophyta</taxon>
        <taxon>Embryophyta</taxon>
        <taxon>Tracheophyta</taxon>
        <taxon>Spermatophyta</taxon>
        <taxon>Magnoliopsida</taxon>
        <taxon>Liliopsida</taxon>
        <taxon>Poales</taxon>
        <taxon>Poaceae</taxon>
        <taxon>BOP clade</taxon>
        <taxon>Pooideae</taxon>
        <taxon>Stipodae</taxon>
        <taxon>Brachypodieae</taxon>
        <taxon>Brachypodium</taxon>
    </lineage>
</organism>
<proteinExistence type="predicted"/>